<sequence>MNNEYEHVAVFWDYGYDIVDNVRRIAHTYGSVKLFKAYLELSQLSSSRSLSLRSELQSCGVSLTDCPHNGGKDVADKMMIVDMLTYAIDTPPPATIIIITGDRDFVYAVSVLRLRRYRVVLIAPLTGHNSLRSQASAVLDWDVDVLGKAGRESNRASHRRFQSSSVPALVTTSPQKGQRGLSFRDNAVPSLAEPLQPALPIHSPDWKKPVQTSLPAVNAVQMADTELPDAELSEVDPEKEKSNSSPLIAGYATAAKAVQTAEDVEDIVGPDAIADLNLHLHNLHNQQIYANLLPESSADVSETSLNTPIHPNEVEQQTPLRLHVASEGSDYKNLIDRPSSSPPILRKYDAAPTQSYHRESVSPERVTTLGATPMTPAQEIAIKHETKSTEPIPNFYRLLLILRDLQKRGMSRPSRTVVCNMILHRYGQEALASAGVDTWSQYAAAAESVGIVTLGGEQGDTWISLNETRFLSFQACFEDVEQQENKPEEPQPPFMPTIPVSAEHANAELPATSQLCEDIAQETDAVETHELIGPTSFDSHDTERQGSALPPIPIYHYDLLVILETFMRRGVYSPWCEDVSRALLQRNPNIYQHAGVETWEAYVSQALKLDMVKLGSLQGSTWISLRSSWYGRVPVDVAGRTVDMKYIVRESKADRSQEQADTRSAHGQVPPAEMMPATSSSPASPIALPGDESIQPILPHSHSEAATAKKLSEDIAQRTDTVQTSEPIDPTFPSESDQGGQQEPALPAITDHYHDLIVILLKLRKCGVYSPLCEDVSLELLKQSPEIYQHAGVETWEAYASQAVKLGIVVLGSSKGSTWIALKSSWCDVLPASYAAEVHDLVFGSAVEAPSVQPTLMPDRPHSPVPSVSQQDGPAEPTLPSLAPHFLALVTVLERFRLQNITQPLRSKVNVALMEEDPNAIRSAGVTRWKQFADLAVQEGIVVLGGLHGAAWISLEPTWHGNVHPH</sequence>
<dbReference type="AlphaFoldDB" id="A0A165HBL7"/>
<dbReference type="EMBL" id="KV427607">
    <property type="protein sequence ID" value="KZT11511.1"/>
    <property type="molecule type" value="Genomic_DNA"/>
</dbReference>
<dbReference type="OrthoDB" id="2785514at2759"/>
<feature type="compositionally biased region" description="Low complexity" evidence="1">
    <location>
        <begin position="670"/>
        <end position="689"/>
    </location>
</feature>
<evidence type="ECO:0000256" key="1">
    <source>
        <dbReference type="SAM" id="MobiDB-lite"/>
    </source>
</evidence>
<dbReference type="GO" id="GO:0004540">
    <property type="term" value="F:RNA nuclease activity"/>
    <property type="evidence" value="ECO:0007669"/>
    <property type="project" value="InterPro"/>
</dbReference>
<name>A0A165HBL7_9APHY</name>
<evidence type="ECO:0000259" key="2">
    <source>
        <dbReference type="Pfam" id="PF01936"/>
    </source>
</evidence>
<dbReference type="RefSeq" id="XP_040769251.1">
    <property type="nucleotide sequence ID" value="XM_040907883.1"/>
</dbReference>
<feature type="compositionally biased region" description="Basic and acidic residues" evidence="1">
    <location>
        <begin position="650"/>
        <end position="664"/>
    </location>
</feature>
<gene>
    <name evidence="3" type="ORF">LAESUDRAFT_720758</name>
</gene>
<feature type="compositionally biased region" description="Polar residues" evidence="1">
    <location>
        <begin position="162"/>
        <end position="176"/>
    </location>
</feature>
<dbReference type="Pfam" id="PF01936">
    <property type="entry name" value="NYN"/>
    <property type="match status" value="1"/>
</dbReference>
<feature type="region of interest" description="Disordered" evidence="1">
    <location>
        <begin position="853"/>
        <end position="876"/>
    </location>
</feature>
<reference evidence="3 4" key="1">
    <citation type="journal article" date="2016" name="Mol. Biol. Evol.">
        <title>Comparative Genomics of Early-Diverging Mushroom-Forming Fungi Provides Insights into the Origins of Lignocellulose Decay Capabilities.</title>
        <authorList>
            <person name="Nagy L.G."/>
            <person name="Riley R."/>
            <person name="Tritt A."/>
            <person name="Adam C."/>
            <person name="Daum C."/>
            <person name="Floudas D."/>
            <person name="Sun H."/>
            <person name="Yadav J.S."/>
            <person name="Pangilinan J."/>
            <person name="Larsson K.H."/>
            <person name="Matsuura K."/>
            <person name="Barry K."/>
            <person name="Labutti K."/>
            <person name="Kuo R."/>
            <person name="Ohm R.A."/>
            <person name="Bhattacharya S.S."/>
            <person name="Shirouzu T."/>
            <person name="Yoshinaga Y."/>
            <person name="Martin F.M."/>
            <person name="Grigoriev I.V."/>
            <person name="Hibbett D.S."/>
        </authorList>
    </citation>
    <scope>NUCLEOTIDE SEQUENCE [LARGE SCALE GENOMIC DNA]</scope>
    <source>
        <strain evidence="3 4">93-53</strain>
    </source>
</reference>
<dbReference type="STRING" id="1314785.A0A165HBL7"/>
<dbReference type="CDD" id="cd10910">
    <property type="entry name" value="PIN_limkain_b1_N_like"/>
    <property type="match status" value="1"/>
</dbReference>
<proteinExistence type="predicted"/>
<dbReference type="InterPro" id="IPR021139">
    <property type="entry name" value="NYN"/>
</dbReference>
<protein>
    <recommendedName>
        <fullName evidence="2">NYN domain-containing protein</fullName>
    </recommendedName>
</protein>
<dbReference type="GO" id="GO:1905762">
    <property type="term" value="F:CCR4-NOT complex binding"/>
    <property type="evidence" value="ECO:0007669"/>
    <property type="project" value="TreeGrafter"/>
</dbReference>
<dbReference type="PANTHER" id="PTHR14379">
    <property type="entry name" value="LIMKAIN B LKAP"/>
    <property type="match status" value="1"/>
</dbReference>
<dbReference type="GeneID" id="63824912"/>
<feature type="region of interest" description="Disordered" evidence="1">
    <location>
        <begin position="154"/>
        <end position="182"/>
    </location>
</feature>
<dbReference type="GO" id="GO:0010468">
    <property type="term" value="P:regulation of gene expression"/>
    <property type="evidence" value="ECO:0007669"/>
    <property type="project" value="InterPro"/>
</dbReference>
<accession>A0A165HBL7</accession>
<dbReference type="InterPro" id="IPR024768">
    <property type="entry name" value="Marf1"/>
</dbReference>
<feature type="region of interest" description="Disordered" evidence="1">
    <location>
        <begin position="719"/>
        <end position="742"/>
    </location>
</feature>
<organism evidence="3 4">
    <name type="scientific">Laetiporus sulphureus 93-53</name>
    <dbReference type="NCBI Taxonomy" id="1314785"/>
    <lineage>
        <taxon>Eukaryota</taxon>
        <taxon>Fungi</taxon>
        <taxon>Dikarya</taxon>
        <taxon>Basidiomycota</taxon>
        <taxon>Agaricomycotina</taxon>
        <taxon>Agaricomycetes</taxon>
        <taxon>Polyporales</taxon>
        <taxon>Laetiporus</taxon>
    </lineage>
</organism>
<evidence type="ECO:0000313" key="3">
    <source>
        <dbReference type="EMBL" id="KZT11511.1"/>
    </source>
</evidence>
<feature type="region of interest" description="Disordered" evidence="1">
    <location>
        <begin position="650"/>
        <end position="697"/>
    </location>
</feature>
<evidence type="ECO:0000313" key="4">
    <source>
        <dbReference type="Proteomes" id="UP000076871"/>
    </source>
</evidence>
<dbReference type="InParanoid" id="A0A165HBL7"/>
<dbReference type="GO" id="GO:0005777">
    <property type="term" value="C:peroxisome"/>
    <property type="evidence" value="ECO:0007669"/>
    <property type="project" value="InterPro"/>
</dbReference>
<feature type="domain" description="NYN" evidence="2">
    <location>
        <begin position="8"/>
        <end position="138"/>
    </location>
</feature>
<keyword evidence="4" id="KW-1185">Reference proteome</keyword>
<dbReference type="Gene3D" id="3.40.50.1010">
    <property type="entry name" value="5'-nuclease"/>
    <property type="match status" value="1"/>
</dbReference>
<dbReference type="PANTHER" id="PTHR14379:SF3">
    <property type="entry name" value="MEIOSIS REGULATOR AND MRNA STABILITY FACTOR 1"/>
    <property type="match status" value="1"/>
</dbReference>
<dbReference type="Proteomes" id="UP000076871">
    <property type="component" value="Unassembled WGS sequence"/>
</dbReference>